<dbReference type="PANTHER" id="PTHR31126">
    <property type="entry name" value="TYROSINE-PROTEIN PHOSPHATASE"/>
    <property type="match status" value="1"/>
</dbReference>
<comment type="caution">
    <text evidence="3">The sequence shown here is derived from an EMBL/GenBank/DDBJ whole genome shotgun (WGS) entry which is preliminary data.</text>
</comment>
<name>A0ABW1UMS0_9LACO</name>
<dbReference type="PROSITE" id="PS50056">
    <property type="entry name" value="TYR_PHOSPHATASE_2"/>
    <property type="match status" value="1"/>
</dbReference>
<dbReference type="InterPro" id="IPR029021">
    <property type="entry name" value="Prot-tyrosine_phosphatase-like"/>
</dbReference>
<proteinExistence type="inferred from homology"/>
<accession>A0ABW1UMS0</accession>
<sequence>MTTQEHSKRVIDLLGTVNFRDLGGYRNTHDQVVQWRRIFRAASLGGLTPEDQTLLADLQVTKDVDLRSPAEQSGYPDQNWPGVQLVRDPVYPTSGFGRLMNHGPFARLRFNRHRRPQLQDPVAQIYQNVVLNEHSQQAFATVFRQLLSLPEDQALVFHCAAGKDRTGMTAALILLALEVPEAVIVQDYLLTNDLYNFPDGAAVSDDEVATAVAQMNTQTGDALFIQGVVQTIAQGYGGIANYWRQGLKLAPSDLDQLRRQFLTPTK</sequence>
<comment type="similarity">
    <text evidence="1">Belongs to the protein-tyrosine phosphatase family.</text>
</comment>
<dbReference type="EMBL" id="JBHSSM010000010">
    <property type="protein sequence ID" value="MFC6314633.1"/>
    <property type="molecule type" value="Genomic_DNA"/>
</dbReference>
<dbReference type="Proteomes" id="UP001596310">
    <property type="component" value="Unassembled WGS sequence"/>
</dbReference>
<keyword evidence="4" id="KW-1185">Reference proteome</keyword>
<evidence type="ECO:0000259" key="2">
    <source>
        <dbReference type="PROSITE" id="PS50056"/>
    </source>
</evidence>
<reference evidence="4" key="1">
    <citation type="journal article" date="2019" name="Int. J. Syst. Evol. Microbiol.">
        <title>The Global Catalogue of Microorganisms (GCM) 10K type strain sequencing project: providing services to taxonomists for standard genome sequencing and annotation.</title>
        <authorList>
            <consortium name="The Broad Institute Genomics Platform"/>
            <consortium name="The Broad Institute Genome Sequencing Center for Infectious Disease"/>
            <person name="Wu L."/>
            <person name="Ma J."/>
        </authorList>
    </citation>
    <scope>NUCLEOTIDE SEQUENCE [LARGE SCALE GENOMIC DNA]</scope>
    <source>
        <strain evidence="4">CCM 8897</strain>
    </source>
</reference>
<dbReference type="PANTHER" id="PTHR31126:SF1">
    <property type="entry name" value="TYROSINE SPECIFIC PROTEIN PHOSPHATASES DOMAIN-CONTAINING PROTEIN"/>
    <property type="match status" value="1"/>
</dbReference>
<dbReference type="Gene3D" id="3.90.190.10">
    <property type="entry name" value="Protein tyrosine phosphatase superfamily"/>
    <property type="match status" value="1"/>
</dbReference>
<gene>
    <name evidence="3" type="ORF">ACFQHW_03515</name>
</gene>
<evidence type="ECO:0000256" key="1">
    <source>
        <dbReference type="ARBA" id="ARBA00009580"/>
    </source>
</evidence>
<dbReference type="RefSeq" id="WP_125600389.1">
    <property type="nucleotide sequence ID" value="NZ_JBHSSM010000010.1"/>
</dbReference>
<dbReference type="Pfam" id="PF13350">
    <property type="entry name" value="Y_phosphatase3"/>
    <property type="match status" value="1"/>
</dbReference>
<dbReference type="InterPro" id="IPR016130">
    <property type="entry name" value="Tyr_Pase_AS"/>
</dbReference>
<dbReference type="InterPro" id="IPR000387">
    <property type="entry name" value="Tyr_Pase_dom"/>
</dbReference>
<dbReference type="InterPro" id="IPR026893">
    <property type="entry name" value="Tyr/Ser_Pase_IphP-type"/>
</dbReference>
<evidence type="ECO:0000313" key="3">
    <source>
        <dbReference type="EMBL" id="MFC6314633.1"/>
    </source>
</evidence>
<dbReference type="SUPFAM" id="SSF52799">
    <property type="entry name" value="(Phosphotyrosine protein) phosphatases II"/>
    <property type="match status" value="1"/>
</dbReference>
<organism evidence="3 4">
    <name type="scientific">Lapidilactobacillus achengensis</name>
    <dbReference type="NCBI Taxonomy" id="2486000"/>
    <lineage>
        <taxon>Bacteria</taxon>
        <taxon>Bacillati</taxon>
        <taxon>Bacillota</taxon>
        <taxon>Bacilli</taxon>
        <taxon>Lactobacillales</taxon>
        <taxon>Lactobacillaceae</taxon>
        <taxon>Lapidilactobacillus</taxon>
    </lineage>
</organism>
<evidence type="ECO:0000313" key="4">
    <source>
        <dbReference type="Proteomes" id="UP001596310"/>
    </source>
</evidence>
<protein>
    <submittedName>
        <fullName evidence="3">Tyrosine-protein phosphatase</fullName>
    </submittedName>
</protein>
<feature type="domain" description="Tyrosine specific protein phosphatases" evidence="2">
    <location>
        <begin position="137"/>
        <end position="178"/>
    </location>
</feature>
<dbReference type="PROSITE" id="PS00383">
    <property type="entry name" value="TYR_PHOSPHATASE_1"/>
    <property type="match status" value="1"/>
</dbReference>